<dbReference type="Pfam" id="PF00144">
    <property type="entry name" value="Beta-lactamase"/>
    <property type="match status" value="1"/>
</dbReference>
<dbReference type="PANTHER" id="PTHR46825:SF15">
    <property type="entry name" value="BETA-LACTAMASE-RELATED DOMAIN-CONTAINING PROTEIN"/>
    <property type="match status" value="1"/>
</dbReference>
<proteinExistence type="predicted"/>
<dbReference type="KEGG" id="aswu:HUW51_03015"/>
<dbReference type="InterPro" id="IPR012338">
    <property type="entry name" value="Beta-lactam/transpept-like"/>
</dbReference>
<accession>A0A7G7G3K7</accession>
<name>A0A7G7G3K7_9BACT</name>
<dbReference type="InterPro" id="IPR021860">
    <property type="entry name" value="Peptidase_S12_Pab87-rel_C"/>
</dbReference>
<protein>
    <submittedName>
        <fullName evidence="4">DUF3471 domain-containing protein</fullName>
    </submittedName>
</protein>
<evidence type="ECO:0000313" key="5">
    <source>
        <dbReference type="Proteomes" id="UP000515237"/>
    </source>
</evidence>
<keyword evidence="5" id="KW-1185">Reference proteome</keyword>
<dbReference type="SUPFAM" id="SSF56601">
    <property type="entry name" value="beta-lactamase/transpeptidase-like"/>
    <property type="match status" value="1"/>
</dbReference>
<evidence type="ECO:0000313" key="4">
    <source>
        <dbReference type="EMBL" id="QNF31741.1"/>
    </source>
</evidence>
<evidence type="ECO:0000259" key="3">
    <source>
        <dbReference type="Pfam" id="PF11954"/>
    </source>
</evidence>
<feature type="compositionally biased region" description="Polar residues" evidence="1">
    <location>
        <begin position="16"/>
        <end position="26"/>
    </location>
</feature>
<dbReference type="PANTHER" id="PTHR46825">
    <property type="entry name" value="D-ALANYL-D-ALANINE-CARBOXYPEPTIDASE/ENDOPEPTIDASE AMPH"/>
    <property type="match status" value="1"/>
</dbReference>
<dbReference type="InterPro" id="IPR001466">
    <property type="entry name" value="Beta-lactam-related"/>
</dbReference>
<gene>
    <name evidence="4" type="ORF">HUW51_03015</name>
</gene>
<organism evidence="4 5">
    <name type="scientific">Adhaeribacter swui</name>
    <dbReference type="NCBI Taxonomy" id="2086471"/>
    <lineage>
        <taxon>Bacteria</taxon>
        <taxon>Pseudomonadati</taxon>
        <taxon>Bacteroidota</taxon>
        <taxon>Cytophagia</taxon>
        <taxon>Cytophagales</taxon>
        <taxon>Hymenobacteraceae</taxon>
        <taxon>Adhaeribacter</taxon>
    </lineage>
</organism>
<feature type="region of interest" description="Disordered" evidence="1">
    <location>
        <begin position="1"/>
        <end position="26"/>
    </location>
</feature>
<dbReference type="Proteomes" id="UP000515237">
    <property type="component" value="Chromosome"/>
</dbReference>
<feature type="domain" description="Beta-lactamase-related" evidence="2">
    <location>
        <begin position="1"/>
        <end position="156"/>
    </location>
</feature>
<dbReference type="InterPro" id="IPR050491">
    <property type="entry name" value="AmpC-like"/>
</dbReference>
<dbReference type="AlphaFoldDB" id="A0A7G7G3K7"/>
<evidence type="ECO:0000259" key="2">
    <source>
        <dbReference type="Pfam" id="PF00144"/>
    </source>
</evidence>
<dbReference type="RefSeq" id="WP_185272528.1">
    <property type="nucleotide sequence ID" value="NZ_CP055156.1"/>
</dbReference>
<dbReference type="Pfam" id="PF11954">
    <property type="entry name" value="DUF3471"/>
    <property type="match status" value="1"/>
</dbReference>
<feature type="domain" description="Peptidase S12 Pab87-related C-terminal" evidence="3">
    <location>
        <begin position="206"/>
        <end position="301"/>
    </location>
</feature>
<dbReference type="Gene3D" id="3.40.710.10">
    <property type="entry name" value="DD-peptidase/beta-lactamase superfamily"/>
    <property type="match status" value="1"/>
</dbReference>
<evidence type="ECO:0000256" key="1">
    <source>
        <dbReference type="SAM" id="MobiDB-lite"/>
    </source>
</evidence>
<dbReference type="Gene3D" id="2.40.128.600">
    <property type="match status" value="1"/>
</dbReference>
<reference evidence="4 5" key="1">
    <citation type="journal article" date="2018" name="Int. J. Syst. Evol. Microbiol.">
        <title>Adhaeribacter swui sp. nov., isolated from wet mud.</title>
        <authorList>
            <person name="Kim D.U."/>
            <person name="Kim K.W."/>
            <person name="Kang M.S."/>
            <person name="Kim J.Y."/>
            <person name="Jang J.H."/>
            <person name="Kim M.K."/>
        </authorList>
    </citation>
    <scope>NUCLEOTIDE SEQUENCE [LARGE SCALE GENOMIC DNA]</scope>
    <source>
        <strain evidence="4 5">KCTC 52873</strain>
    </source>
</reference>
<dbReference type="EMBL" id="CP055156">
    <property type="protein sequence ID" value="QNF31741.1"/>
    <property type="molecule type" value="Genomic_DNA"/>
</dbReference>
<sequence>MNQSYVSVGELKDKPNQASPHGFNANQQPVPTTFTPWDAWNPAAGIFTSVSQHAQWIRLQLNRGTYKGKRIFSEAVSRDMWAPVQPIPISKEAEVISPSTHFSATGLGWFLTDYQGRKIVAHGGGHEGMNSRVVLVPEENLSMVILTNSMSSIMTPLANQTLDAFLKTPDSRDWSQFYLAAKNKAAPVNQNTKNKTEVPAKNQLPISLAAYTGTYNSPLYGDATVTLTNNKLQLQLVAAPTLNGSLSPWQTHIFDLDWKTDYALLTPTRVRFLPGPDGSITDMRLDANNPDFIFAELEFKKVK</sequence>